<dbReference type="Proteomes" id="UP000450012">
    <property type="component" value="Unassembled WGS sequence"/>
</dbReference>
<comment type="caution">
    <text evidence="1">The sequence shown here is derived from an EMBL/GenBank/DDBJ whole genome shotgun (WGS) entry which is preliminary data.</text>
</comment>
<organism evidence="1 2">
    <name type="scientific">Duganella rivi</name>
    <dbReference type="NCBI Taxonomy" id="2666083"/>
    <lineage>
        <taxon>Bacteria</taxon>
        <taxon>Pseudomonadati</taxon>
        <taxon>Pseudomonadota</taxon>
        <taxon>Betaproteobacteria</taxon>
        <taxon>Burkholderiales</taxon>
        <taxon>Oxalobacteraceae</taxon>
        <taxon>Telluria group</taxon>
        <taxon>Duganella</taxon>
    </lineage>
</organism>
<protein>
    <recommendedName>
        <fullName evidence="3">KOW domain-containing protein</fullName>
    </recommendedName>
</protein>
<dbReference type="AlphaFoldDB" id="A0A7X4GL40"/>
<gene>
    <name evidence="1" type="ORF">GTP45_01245</name>
</gene>
<keyword evidence="2" id="KW-1185">Reference proteome</keyword>
<dbReference type="EMBL" id="WWCK01000001">
    <property type="protein sequence ID" value="MYM65458.1"/>
    <property type="molecule type" value="Genomic_DNA"/>
</dbReference>
<proteinExistence type="predicted"/>
<evidence type="ECO:0000313" key="1">
    <source>
        <dbReference type="EMBL" id="MYM65458.1"/>
    </source>
</evidence>
<sequence>MQKFVNPGDTVSFDSDAGKKIGTVDSIVTDITNGAKVATVRLPCGGTTALPINHLRQEANQ</sequence>
<dbReference type="RefSeq" id="WP_161012068.1">
    <property type="nucleotide sequence ID" value="NZ_WWCK01000001.1"/>
</dbReference>
<name>A0A7X4GL40_9BURK</name>
<reference evidence="1 2" key="1">
    <citation type="submission" date="2019-12" db="EMBL/GenBank/DDBJ databases">
        <title>Novel species isolated from a subtropical stream in China.</title>
        <authorList>
            <person name="Lu H."/>
        </authorList>
    </citation>
    <scope>NUCLEOTIDE SEQUENCE [LARGE SCALE GENOMIC DNA]</scope>
    <source>
        <strain evidence="1 2">FT55W</strain>
    </source>
</reference>
<evidence type="ECO:0000313" key="2">
    <source>
        <dbReference type="Proteomes" id="UP000450012"/>
    </source>
</evidence>
<evidence type="ECO:0008006" key="3">
    <source>
        <dbReference type="Google" id="ProtNLM"/>
    </source>
</evidence>
<accession>A0A7X4GL40</accession>